<evidence type="ECO:0000256" key="2">
    <source>
        <dbReference type="ARBA" id="ARBA00006275"/>
    </source>
</evidence>
<gene>
    <name evidence="9" type="ORF">CSC81_12185</name>
    <name evidence="8" type="ORF">Q8W23_13330</name>
</gene>
<keyword evidence="11" id="KW-1185">Reference proteome</keyword>
<comment type="caution">
    <text evidence="9">The sequence shown here is derived from an EMBL/GenBank/DDBJ whole genome shotgun (WGS) entry which is preliminary data.</text>
</comment>
<dbReference type="SUPFAM" id="SSF48452">
    <property type="entry name" value="TPR-like"/>
    <property type="match status" value="1"/>
</dbReference>
<dbReference type="GO" id="GO:0009279">
    <property type="term" value="C:cell outer membrane"/>
    <property type="evidence" value="ECO:0007669"/>
    <property type="project" value="UniProtKB-SubCell"/>
</dbReference>
<organism evidence="9 10">
    <name type="scientific">Tenacibaculum discolor</name>
    <dbReference type="NCBI Taxonomy" id="361581"/>
    <lineage>
        <taxon>Bacteria</taxon>
        <taxon>Pseudomonadati</taxon>
        <taxon>Bacteroidota</taxon>
        <taxon>Flavobacteriia</taxon>
        <taxon>Flavobacteriales</taxon>
        <taxon>Flavobacteriaceae</taxon>
        <taxon>Tenacibaculum</taxon>
    </lineage>
</organism>
<comment type="similarity">
    <text evidence="2">Belongs to the SusD family.</text>
</comment>
<keyword evidence="5" id="KW-0998">Cell outer membrane</keyword>
<proteinExistence type="inferred from homology"/>
<dbReference type="AlphaFoldDB" id="A0A2G1BSX6"/>
<feature type="domain" description="RagB/SusD" evidence="6">
    <location>
        <begin position="354"/>
        <end position="492"/>
    </location>
</feature>
<evidence type="ECO:0000313" key="9">
    <source>
        <dbReference type="EMBL" id="PHN97160.1"/>
    </source>
</evidence>
<sequence length="497" mass="56119">MILKKYIKSVAITALAFTISSCGDELLIETPSENISVEDVAETGEIYPNVLEGALRGVYETMFQTETGGTEAHEDYGQKGYDVVSDMLSGDLALAANVYNRYSNVAQLLATEDFTFNTPNYIAWRYYYRIINSSNLVIRSLGGNDAAITDANRDAMGQAKALRAYAYFYLSQLYIKEYEPNSKVLPIYTVANSSAKEQSTTAEVYEQMIKDLEEAVVLLDSFNSSGKYQINKEVAEGLLAYVYAARGEATDITRARELAENVINSGKYPITSKTQVVGGFNDVYTNPSWMWGVDITLDNGLDLVSWWGQMDYYTFSYQSFGDKKQIDKGLYDAIKPTDVRKSQFDNDPVSGSYLMPINKFYDVNKQFRGQRNIEADYIYMRVDEMYLLSAEMAAKEGLEADAKNRLKDILGQRFDDAADYAYVDALSGQDLLDEIYLQTRIELWGEGKSYLALKRNKETLTRGENHVYLAGESIKYNDNRITLEIPQSEVQNNPFIN</sequence>
<dbReference type="EMBL" id="PDUU01000009">
    <property type="protein sequence ID" value="PHN97160.1"/>
    <property type="molecule type" value="Genomic_DNA"/>
</dbReference>
<dbReference type="PROSITE" id="PS51257">
    <property type="entry name" value="PROKAR_LIPOPROTEIN"/>
    <property type="match status" value="1"/>
</dbReference>
<evidence type="ECO:0000256" key="1">
    <source>
        <dbReference type="ARBA" id="ARBA00004442"/>
    </source>
</evidence>
<keyword evidence="4" id="KW-0472">Membrane</keyword>
<evidence type="ECO:0000256" key="4">
    <source>
        <dbReference type="ARBA" id="ARBA00023136"/>
    </source>
</evidence>
<comment type="subcellular location">
    <subcellularLocation>
        <location evidence="1">Cell outer membrane</location>
    </subcellularLocation>
</comment>
<evidence type="ECO:0000256" key="3">
    <source>
        <dbReference type="ARBA" id="ARBA00022729"/>
    </source>
</evidence>
<evidence type="ECO:0000313" key="8">
    <source>
        <dbReference type="EMBL" id="MDP2542457.1"/>
    </source>
</evidence>
<reference evidence="8 11" key="3">
    <citation type="submission" date="2023-07" db="EMBL/GenBank/DDBJ databases">
        <title>Genome content predicts the carbon catabolic preferences of heterotrophic bacteria.</title>
        <authorList>
            <person name="Gralka M."/>
        </authorList>
    </citation>
    <scope>NUCLEOTIDE SEQUENCE [LARGE SCALE GENOMIC DNA]</scope>
    <source>
        <strain evidence="8 11">4G03</strain>
    </source>
</reference>
<feature type="domain" description="SusD-like N-terminal" evidence="7">
    <location>
        <begin position="110"/>
        <end position="243"/>
    </location>
</feature>
<dbReference type="Pfam" id="PF14322">
    <property type="entry name" value="SusD-like_3"/>
    <property type="match status" value="1"/>
</dbReference>
<evidence type="ECO:0000259" key="7">
    <source>
        <dbReference type="Pfam" id="PF14322"/>
    </source>
</evidence>
<reference evidence="9 10" key="1">
    <citation type="journal article" date="2016" name="Nat. Commun.">
        <title>Microbial interactions lead to rapid micro-scale successions on model marine particles.</title>
        <authorList>
            <person name="Datta M.S."/>
            <person name="Sliwerska E."/>
            <person name="Gore J."/>
            <person name="Polz M.F."/>
            <person name="Cordero O.X."/>
        </authorList>
    </citation>
    <scope>NUCLEOTIDE SEQUENCE [LARGE SCALE GENOMIC DNA]</scope>
    <source>
        <strain evidence="9 10">4G03</strain>
    </source>
</reference>
<keyword evidence="3" id="KW-0732">Signal</keyword>
<dbReference type="InterPro" id="IPR033985">
    <property type="entry name" value="SusD-like_N"/>
</dbReference>
<dbReference type="InterPro" id="IPR011990">
    <property type="entry name" value="TPR-like_helical_dom_sf"/>
</dbReference>
<protein>
    <submittedName>
        <fullName evidence="9">RagB/SusD family nutrient uptake outer membrane protein</fullName>
    </submittedName>
</protein>
<dbReference type="InterPro" id="IPR012944">
    <property type="entry name" value="SusD_RagB_dom"/>
</dbReference>
<dbReference type="Gene3D" id="1.25.40.390">
    <property type="match status" value="1"/>
</dbReference>
<evidence type="ECO:0000259" key="6">
    <source>
        <dbReference type="Pfam" id="PF07980"/>
    </source>
</evidence>
<evidence type="ECO:0000313" key="11">
    <source>
        <dbReference type="Proteomes" id="UP001242342"/>
    </source>
</evidence>
<evidence type="ECO:0000313" key="10">
    <source>
        <dbReference type="Proteomes" id="UP000222163"/>
    </source>
</evidence>
<dbReference type="RefSeq" id="WP_099216014.1">
    <property type="nucleotide sequence ID" value="NZ_JAUYVU010000011.1"/>
</dbReference>
<dbReference type="EMBL" id="JAUYVU010000011">
    <property type="protein sequence ID" value="MDP2542457.1"/>
    <property type="molecule type" value="Genomic_DNA"/>
</dbReference>
<accession>A0A2G1BSX6</accession>
<dbReference type="Proteomes" id="UP000222163">
    <property type="component" value="Unassembled WGS sequence"/>
</dbReference>
<dbReference type="Proteomes" id="UP001242342">
    <property type="component" value="Unassembled WGS sequence"/>
</dbReference>
<evidence type="ECO:0000256" key="5">
    <source>
        <dbReference type="ARBA" id="ARBA00023237"/>
    </source>
</evidence>
<reference evidence="9" key="2">
    <citation type="submission" date="2017-10" db="EMBL/GenBank/DDBJ databases">
        <authorList>
            <person name="Enke T.N."/>
            <person name="Cordero O.X."/>
        </authorList>
    </citation>
    <scope>NUCLEOTIDE SEQUENCE</scope>
    <source>
        <strain evidence="9">4G03</strain>
    </source>
</reference>
<name>A0A2G1BSX6_9FLAO</name>
<dbReference type="Pfam" id="PF07980">
    <property type="entry name" value="SusD_RagB"/>
    <property type="match status" value="1"/>
</dbReference>